<protein>
    <submittedName>
        <fullName evidence="2">Alpha/beta hydrolase</fullName>
    </submittedName>
</protein>
<dbReference type="InterPro" id="IPR029058">
    <property type="entry name" value="AB_hydrolase_fold"/>
</dbReference>
<dbReference type="InterPro" id="IPR010520">
    <property type="entry name" value="FrsA-like"/>
</dbReference>
<dbReference type="EMBL" id="JADWYS010000001">
    <property type="protein sequence ID" value="MBG9390503.1"/>
    <property type="molecule type" value="Genomic_DNA"/>
</dbReference>
<comment type="caution">
    <text evidence="2">The sequence shown here is derived from an EMBL/GenBank/DDBJ whole genome shotgun (WGS) entry which is preliminary data.</text>
</comment>
<sequence>MFQYFPGNYMWSLAVNRALASGGMLGEIDWACADLREAVAAGAPSDNEAWHLAWTKLARQVEGIAADAAAKGRNVTARDHFLRASLYFQWAEAFLKPGDDRGAALYRSHLDTFAQGAARSEPAIEIVDIPFDGGTLYSYFVRAPGGGKRPAVVLSDGLDGTKEEMIYVALALAQRGISTLAVDHPGQGATLRLSGLKARHDSEVAAGAAVDYLTGRPDVDAQRIGIVAASMGGYYAPRAAAYEKRFKACVAWGAVYDYHSVWMRRFKVQPGQGVSLDVTAAMGTTGDHILHIVGAKDFDQALRKLEPFHLREAAKDITCDILILHGEEDRQTPAADARTLFEAIPSPRKEMRVFTRQEGGAAHVQLDRPEPALSMLSDWLVDHL</sequence>
<evidence type="ECO:0000313" key="2">
    <source>
        <dbReference type="EMBL" id="MBG9390503.1"/>
    </source>
</evidence>
<dbReference type="PANTHER" id="PTHR22946:SF12">
    <property type="entry name" value="CONIDIAL PIGMENT BIOSYNTHESIS PROTEIN AYG1 (AFU_ORTHOLOGUE AFUA_2G17550)"/>
    <property type="match status" value="1"/>
</dbReference>
<reference evidence="2" key="1">
    <citation type="submission" date="2020-11" db="EMBL/GenBank/DDBJ databases">
        <title>Bacterial whole genome sequence for Caenimonas sp. DR4.4.</title>
        <authorList>
            <person name="Le V."/>
            <person name="Ko S.-R."/>
            <person name="Ahn C.-Y."/>
            <person name="Oh H.-M."/>
        </authorList>
    </citation>
    <scope>NUCLEOTIDE SEQUENCE</scope>
    <source>
        <strain evidence="2">DR4.4</strain>
    </source>
</reference>
<proteinExistence type="predicted"/>
<keyword evidence="3" id="KW-1185">Reference proteome</keyword>
<dbReference type="AlphaFoldDB" id="A0A931H8W9"/>
<evidence type="ECO:0000256" key="1">
    <source>
        <dbReference type="ARBA" id="ARBA00022801"/>
    </source>
</evidence>
<name>A0A931H8W9_9BURK</name>
<dbReference type="Gene3D" id="1.20.1440.110">
    <property type="entry name" value="acylaminoacyl peptidase"/>
    <property type="match status" value="1"/>
</dbReference>
<accession>A0A931H8W9</accession>
<evidence type="ECO:0000313" key="3">
    <source>
        <dbReference type="Proteomes" id="UP000651050"/>
    </source>
</evidence>
<dbReference type="Gene3D" id="3.40.50.1820">
    <property type="entry name" value="alpha/beta hydrolase"/>
    <property type="match status" value="1"/>
</dbReference>
<dbReference type="SUPFAM" id="SSF53474">
    <property type="entry name" value="alpha/beta-Hydrolases"/>
    <property type="match status" value="1"/>
</dbReference>
<dbReference type="InterPro" id="IPR050261">
    <property type="entry name" value="FrsA_esterase"/>
</dbReference>
<dbReference type="Proteomes" id="UP000651050">
    <property type="component" value="Unassembled WGS sequence"/>
</dbReference>
<keyword evidence="1 2" id="KW-0378">Hydrolase</keyword>
<dbReference type="GO" id="GO:0016787">
    <property type="term" value="F:hydrolase activity"/>
    <property type="evidence" value="ECO:0007669"/>
    <property type="project" value="UniProtKB-KW"/>
</dbReference>
<dbReference type="PANTHER" id="PTHR22946">
    <property type="entry name" value="DIENELACTONE HYDROLASE DOMAIN-CONTAINING PROTEIN-RELATED"/>
    <property type="match status" value="1"/>
</dbReference>
<gene>
    <name evidence="2" type="ORF">I5803_20905</name>
</gene>
<dbReference type="RefSeq" id="WP_196988238.1">
    <property type="nucleotide sequence ID" value="NZ_JADWYS010000001.1"/>
</dbReference>
<organism evidence="2 3">
    <name type="scientific">Caenimonas aquaedulcis</name>
    <dbReference type="NCBI Taxonomy" id="2793270"/>
    <lineage>
        <taxon>Bacteria</taxon>
        <taxon>Pseudomonadati</taxon>
        <taxon>Pseudomonadota</taxon>
        <taxon>Betaproteobacteria</taxon>
        <taxon>Burkholderiales</taxon>
        <taxon>Comamonadaceae</taxon>
        <taxon>Caenimonas</taxon>
    </lineage>
</organism>
<dbReference type="Pfam" id="PF06500">
    <property type="entry name" value="FrsA-like"/>
    <property type="match status" value="1"/>
</dbReference>